<dbReference type="SMART" id="SM01116">
    <property type="entry name" value="Cyanate_lyase"/>
    <property type="match status" value="1"/>
</dbReference>
<dbReference type="PRINTS" id="PR01693">
    <property type="entry name" value="CYANASE"/>
</dbReference>
<sequence length="218" mass="25168">MFPAKLRRFNRSVLRSTIPYQHCSRSHASTVKQFTAKPLSPSIISEEKRRQYIQQIWLAKEAKEITIDEIAKKLGYTNVYTAQILNLQAPLNPEKACELCEILGFTIDPIYSEILEEMQKAPKRRFDQQILQEPNVLFTYRLLEAVQHNAESLKQVVNEKFGDGIMSAIDFHLNVSKIKGAQGEDRVVITFDGKFLPFIEQKIDNQRTVDQENAQKNQ</sequence>
<dbReference type="OMA" id="YELVMIN"/>
<dbReference type="GO" id="GO:0008824">
    <property type="term" value="F:cyanate hydratase activity"/>
    <property type="evidence" value="ECO:0007669"/>
    <property type="project" value="InterPro"/>
</dbReference>
<reference evidence="4 5" key="1">
    <citation type="journal article" date="2013" name="Curr. Biol.">
        <title>The Genome of the Foraminiferan Reticulomyxa filosa.</title>
        <authorList>
            <person name="Glockner G."/>
            <person name="Hulsmann N."/>
            <person name="Schleicher M."/>
            <person name="Noegel A.A."/>
            <person name="Eichinger L."/>
            <person name="Gallinger C."/>
            <person name="Pawlowski J."/>
            <person name="Sierra R."/>
            <person name="Euteneuer U."/>
            <person name="Pillet L."/>
            <person name="Moustafa A."/>
            <person name="Platzer M."/>
            <person name="Groth M."/>
            <person name="Szafranski K."/>
            <person name="Schliwa M."/>
        </authorList>
    </citation>
    <scope>NUCLEOTIDE SEQUENCE [LARGE SCALE GENOMIC DNA]</scope>
</reference>
<accession>X6NA40</accession>
<keyword evidence="5" id="KW-1185">Reference proteome</keyword>
<dbReference type="InterPro" id="IPR010982">
    <property type="entry name" value="Lambda_DNA-bd_dom_sf"/>
</dbReference>
<evidence type="ECO:0000256" key="2">
    <source>
        <dbReference type="ARBA" id="ARBA00023239"/>
    </source>
</evidence>
<proteinExistence type="predicted"/>
<dbReference type="Pfam" id="PF02560">
    <property type="entry name" value="Cyanate_lyase"/>
    <property type="match status" value="1"/>
</dbReference>
<comment type="caution">
    <text evidence="4">The sequence shown here is derived from an EMBL/GenBank/DDBJ whole genome shotgun (WGS) entry which is preliminary data.</text>
</comment>
<protein>
    <recommendedName>
        <fullName evidence="3">HTH cro/C1-type domain-containing protein</fullName>
    </recommendedName>
</protein>
<dbReference type="InterPro" id="IPR001387">
    <property type="entry name" value="Cro/C1-type_HTH"/>
</dbReference>
<dbReference type="AlphaFoldDB" id="X6NA40"/>
<dbReference type="CDD" id="cd00093">
    <property type="entry name" value="HTH_XRE"/>
    <property type="match status" value="1"/>
</dbReference>
<dbReference type="OrthoDB" id="10019422at2759"/>
<dbReference type="GO" id="GO:0003677">
    <property type="term" value="F:DNA binding"/>
    <property type="evidence" value="ECO:0007669"/>
    <property type="project" value="InterPro"/>
</dbReference>
<comment type="function">
    <text evidence="1">Catalyzes the reaction of cyanate with bicarbonate to produce ammonia and carbon dioxide.</text>
</comment>
<dbReference type="InterPro" id="IPR036581">
    <property type="entry name" value="Cyanate_lyase_C_sf"/>
</dbReference>
<evidence type="ECO:0000256" key="1">
    <source>
        <dbReference type="ARBA" id="ARBA00003561"/>
    </source>
</evidence>
<dbReference type="Gene3D" id="3.30.1160.10">
    <property type="entry name" value="Cyanate lyase, C-terminal domain"/>
    <property type="match status" value="1"/>
</dbReference>
<feature type="domain" description="HTH cro/C1-type" evidence="3">
    <location>
        <begin position="56"/>
        <end position="110"/>
    </location>
</feature>
<name>X6NA40_RETFI</name>
<dbReference type="PANTHER" id="PTHR34186:SF2">
    <property type="entry name" value="CYANATE HYDRATASE"/>
    <property type="match status" value="1"/>
</dbReference>
<dbReference type="Gene3D" id="1.10.260.40">
    <property type="entry name" value="lambda repressor-like DNA-binding domains"/>
    <property type="match status" value="1"/>
</dbReference>
<gene>
    <name evidence="4" type="ORF">RFI_14020</name>
</gene>
<dbReference type="PROSITE" id="PS50943">
    <property type="entry name" value="HTH_CROC1"/>
    <property type="match status" value="1"/>
</dbReference>
<dbReference type="EMBL" id="ASPP01010151">
    <property type="protein sequence ID" value="ETO23165.1"/>
    <property type="molecule type" value="Genomic_DNA"/>
</dbReference>
<dbReference type="InterPro" id="IPR008076">
    <property type="entry name" value="Cyanase"/>
</dbReference>
<dbReference type="SUPFAM" id="SSF47413">
    <property type="entry name" value="lambda repressor-like DNA-binding domains"/>
    <property type="match status" value="1"/>
</dbReference>
<evidence type="ECO:0000313" key="4">
    <source>
        <dbReference type="EMBL" id="ETO23165.1"/>
    </source>
</evidence>
<keyword evidence="2" id="KW-0456">Lyase</keyword>
<evidence type="ECO:0000259" key="3">
    <source>
        <dbReference type="PROSITE" id="PS50943"/>
    </source>
</evidence>
<dbReference type="Proteomes" id="UP000023152">
    <property type="component" value="Unassembled WGS sequence"/>
</dbReference>
<evidence type="ECO:0000313" key="5">
    <source>
        <dbReference type="Proteomes" id="UP000023152"/>
    </source>
</evidence>
<dbReference type="InterPro" id="IPR003712">
    <property type="entry name" value="Cyanate_lyase_C"/>
</dbReference>
<organism evidence="4 5">
    <name type="scientific">Reticulomyxa filosa</name>
    <dbReference type="NCBI Taxonomy" id="46433"/>
    <lineage>
        <taxon>Eukaryota</taxon>
        <taxon>Sar</taxon>
        <taxon>Rhizaria</taxon>
        <taxon>Retaria</taxon>
        <taxon>Foraminifera</taxon>
        <taxon>Monothalamids</taxon>
        <taxon>Reticulomyxidae</taxon>
        <taxon>Reticulomyxa</taxon>
    </lineage>
</organism>
<dbReference type="SUPFAM" id="SSF55234">
    <property type="entry name" value="Cyanase C-terminal domain"/>
    <property type="match status" value="1"/>
</dbReference>
<dbReference type="PANTHER" id="PTHR34186">
    <property type="entry name" value="CYANATE HYDRATASE"/>
    <property type="match status" value="1"/>
</dbReference>